<dbReference type="AlphaFoldDB" id="A0A0A9ETB7"/>
<evidence type="ECO:0000313" key="1">
    <source>
        <dbReference type="EMBL" id="JAE02244.1"/>
    </source>
</evidence>
<sequence length="50" mass="5556">MILNVHIRFAFIEIHRLLAGISYRNMFDSLTSARGNAGVSSSFAYSGNYS</sequence>
<reference evidence="1" key="1">
    <citation type="submission" date="2014-09" db="EMBL/GenBank/DDBJ databases">
        <authorList>
            <person name="Magalhaes I.L.F."/>
            <person name="Oliveira U."/>
            <person name="Santos F.R."/>
            <person name="Vidigal T.H.D.A."/>
            <person name="Brescovit A.D."/>
            <person name="Santos A.J."/>
        </authorList>
    </citation>
    <scope>NUCLEOTIDE SEQUENCE</scope>
    <source>
        <tissue evidence="1">Shoot tissue taken approximately 20 cm above the soil surface</tissue>
    </source>
</reference>
<dbReference type="EMBL" id="GBRH01195652">
    <property type="protein sequence ID" value="JAE02244.1"/>
    <property type="molecule type" value="Transcribed_RNA"/>
</dbReference>
<proteinExistence type="predicted"/>
<accession>A0A0A9ETB7</accession>
<organism evidence="1">
    <name type="scientific">Arundo donax</name>
    <name type="common">Giant reed</name>
    <name type="synonym">Donax arundinaceus</name>
    <dbReference type="NCBI Taxonomy" id="35708"/>
    <lineage>
        <taxon>Eukaryota</taxon>
        <taxon>Viridiplantae</taxon>
        <taxon>Streptophyta</taxon>
        <taxon>Embryophyta</taxon>
        <taxon>Tracheophyta</taxon>
        <taxon>Spermatophyta</taxon>
        <taxon>Magnoliopsida</taxon>
        <taxon>Liliopsida</taxon>
        <taxon>Poales</taxon>
        <taxon>Poaceae</taxon>
        <taxon>PACMAD clade</taxon>
        <taxon>Arundinoideae</taxon>
        <taxon>Arundineae</taxon>
        <taxon>Arundo</taxon>
    </lineage>
</organism>
<protein>
    <submittedName>
        <fullName evidence="1">Uncharacterized protein</fullName>
    </submittedName>
</protein>
<reference evidence="1" key="2">
    <citation type="journal article" date="2015" name="Data Brief">
        <title>Shoot transcriptome of the giant reed, Arundo donax.</title>
        <authorList>
            <person name="Barrero R.A."/>
            <person name="Guerrero F.D."/>
            <person name="Moolhuijzen P."/>
            <person name="Goolsby J.A."/>
            <person name="Tidwell J."/>
            <person name="Bellgard S.E."/>
            <person name="Bellgard M.I."/>
        </authorList>
    </citation>
    <scope>NUCLEOTIDE SEQUENCE</scope>
    <source>
        <tissue evidence="1">Shoot tissue taken approximately 20 cm above the soil surface</tissue>
    </source>
</reference>
<name>A0A0A9ETB7_ARUDO</name>